<comment type="caution">
    <text evidence="7">The sequence shown here is derived from an EMBL/GenBank/DDBJ whole genome shotgun (WGS) entry which is preliminary data.</text>
</comment>
<keyword evidence="4" id="KW-0547">Nucleotide-binding</keyword>
<evidence type="ECO:0000259" key="6">
    <source>
        <dbReference type="PROSITE" id="PS50893"/>
    </source>
</evidence>
<keyword evidence="3" id="KW-0536">Nodulation</keyword>
<evidence type="ECO:0000313" key="8">
    <source>
        <dbReference type="Proteomes" id="UP001301653"/>
    </source>
</evidence>
<dbReference type="GO" id="GO:0005524">
    <property type="term" value="F:ATP binding"/>
    <property type="evidence" value="ECO:0007669"/>
    <property type="project" value="UniProtKB-KW"/>
</dbReference>
<organism evidence="7 8">
    <name type="scientific">Stenotrophomonas capsici</name>
    <dbReference type="NCBI Taxonomy" id="3110230"/>
    <lineage>
        <taxon>Bacteria</taxon>
        <taxon>Pseudomonadati</taxon>
        <taxon>Pseudomonadota</taxon>
        <taxon>Gammaproteobacteria</taxon>
        <taxon>Lysobacterales</taxon>
        <taxon>Lysobacteraceae</taxon>
        <taxon>Stenotrophomonas</taxon>
    </lineage>
</organism>
<dbReference type="SMART" id="SM00382">
    <property type="entry name" value="AAA"/>
    <property type="match status" value="1"/>
</dbReference>
<dbReference type="InterPro" id="IPR050763">
    <property type="entry name" value="ABC_transporter_ATP-binding"/>
</dbReference>
<feature type="domain" description="ABC transporter" evidence="6">
    <location>
        <begin position="9"/>
        <end position="235"/>
    </location>
</feature>
<dbReference type="CDD" id="cd03230">
    <property type="entry name" value="ABC_DR_subfamily_A"/>
    <property type="match status" value="1"/>
</dbReference>
<dbReference type="Pfam" id="PF00005">
    <property type="entry name" value="ABC_tran"/>
    <property type="match status" value="1"/>
</dbReference>
<protein>
    <submittedName>
        <fullName evidence="7">ATP-binding cassette domain-containing protein</fullName>
    </submittedName>
</protein>
<dbReference type="PANTHER" id="PTHR42711">
    <property type="entry name" value="ABC TRANSPORTER ATP-BINDING PROTEIN"/>
    <property type="match status" value="1"/>
</dbReference>
<dbReference type="Gene3D" id="3.40.50.300">
    <property type="entry name" value="P-loop containing nucleotide triphosphate hydrolases"/>
    <property type="match status" value="1"/>
</dbReference>
<dbReference type="InterPro" id="IPR027417">
    <property type="entry name" value="P-loop_NTPase"/>
</dbReference>
<dbReference type="SUPFAM" id="SSF52540">
    <property type="entry name" value="P-loop containing nucleoside triphosphate hydrolases"/>
    <property type="match status" value="1"/>
</dbReference>
<dbReference type="PROSITE" id="PS50893">
    <property type="entry name" value="ABC_TRANSPORTER_2"/>
    <property type="match status" value="1"/>
</dbReference>
<reference evidence="7 8" key="1">
    <citation type="submission" date="2023-12" db="EMBL/GenBank/DDBJ databases">
        <title>Stenotrophomonas guangdongensis sp. nov., isolated from wilted pepper plants (Capsicum annuum).</title>
        <authorList>
            <person name="Qiu M."/>
            <person name="Li Y."/>
            <person name="Liu Q."/>
            <person name="Zhang X."/>
            <person name="Huang Y."/>
            <person name="Guo R."/>
            <person name="Hu M."/>
            <person name="Zhou J."/>
            <person name="Zhou X."/>
        </authorList>
    </citation>
    <scope>NUCLEOTIDE SEQUENCE [LARGE SCALE GENOMIC DNA]</scope>
    <source>
        <strain evidence="7 8">MH1</strain>
    </source>
</reference>
<dbReference type="Proteomes" id="UP001301653">
    <property type="component" value="Unassembled WGS sequence"/>
</dbReference>
<comment type="similarity">
    <text evidence="1">Belongs to the ABC transporter superfamily.</text>
</comment>
<evidence type="ECO:0000256" key="4">
    <source>
        <dbReference type="ARBA" id="ARBA00022741"/>
    </source>
</evidence>
<accession>A0ABU5V0Z8</accession>
<gene>
    <name evidence="7" type="ORF">VA603_04730</name>
</gene>
<evidence type="ECO:0000256" key="3">
    <source>
        <dbReference type="ARBA" id="ARBA00022458"/>
    </source>
</evidence>
<keyword evidence="2" id="KW-0813">Transport</keyword>
<keyword evidence="8" id="KW-1185">Reference proteome</keyword>
<dbReference type="EMBL" id="JAYFUH010000062">
    <property type="protein sequence ID" value="MEA5666837.1"/>
    <property type="molecule type" value="Genomic_DNA"/>
</dbReference>
<evidence type="ECO:0000313" key="7">
    <source>
        <dbReference type="EMBL" id="MEA5666837.1"/>
    </source>
</evidence>
<evidence type="ECO:0000256" key="1">
    <source>
        <dbReference type="ARBA" id="ARBA00005417"/>
    </source>
</evidence>
<evidence type="ECO:0000256" key="5">
    <source>
        <dbReference type="ARBA" id="ARBA00022840"/>
    </source>
</evidence>
<dbReference type="PANTHER" id="PTHR42711:SF5">
    <property type="entry name" value="ABC TRANSPORTER ATP-BINDING PROTEIN NATA"/>
    <property type="match status" value="1"/>
</dbReference>
<evidence type="ECO:0000256" key="2">
    <source>
        <dbReference type="ARBA" id="ARBA00022448"/>
    </source>
</evidence>
<dbReference type="InterPro" id="IPR003593">
    <property type="entry name" value="AAA+_ATPase"/>
</dbReference>
<dbReference type="RefSeq" id="WP_323438086.1">
    <property type="nucleotide sequence ID" value="NZ_JAYFUH010000062.1"/>
</dbReference>
<dbReference type="InterPro" id="IPR003439">
    <property type="entry name" value="ABC_transporter-like_ATP-bd"/>
</dbReference>
<sequence>MHTDTDYVIQTRALSRRYGRKLALDRLDLAIPRGRIHAIVGANGAGKSTLFRVLLGFMPPSSGQACILGKDSQRLTPADRARIGFVNEEHTLPGWMRVSQVTAMQRHQYRRWNQQAFDGVIGHYHVLPEQKIGQLSRGERAGFNLALALAQRPELLVLDEPTLGLDVVAKRAFLESLLYSNAADDCTVIYCSHQMEEIERVADNLIILERGQLKHMSAPEDFTARVSHWVADVPFKGPDPRTVPGLLEVQRLDGLHHYLVLDQEEGFERFLRACGARNVQSMAVSLDRAVNAFLAKNHAAPAAA</sequence>
<proteinExistence type="inferred from homology"/>
<keyword evidence="5 7" id="KW-0067">ATP-binding</keyword>
<name>A0ABU5V0Z8_9GAMM</name>